<keyword evidence="2" id="KW-0732">Signal</keyword>
<feature type="signal peptide" evidence="2">
    <location>
        <begin position="1"/>
        <end position="26"/>
    </location>
</feature>
<protein>
    <recommendedName>
        <fullName evidence="5">Lipoprotein</fullName>
    </recommendedName>
</protein>
<evidence type="ECO:0008006" key="5">
    <source>
        <dbReference type="Google" id="ProtNLM"/>
    </source>
</evidence>
<gene>
    <name evidence="3" type="ORF">H0E84_08650</name>
</gene>
<proteinExistence type="predicted"/>
<accession>A0A853JCH8</accession>
<evidence type="ECO:0000256" key="2">
    <source>
        <dbReference type="SAM" id="SignalP"/>
    </source>
</evidence>
<evidence type="ECO:0000256" key="1">
    <source>
        <dbReference type="SAM" id="MobiDB-lite"/>
    </source>
</evidence>
<feature type="compositionally biased region" description="Pro residues" evidence="1">
    <location>
        <begin position="67"/>
        <end position="78"/>
    </location>
</feature>
<organism evidence="3 4">
    <name type="scientific">Luteimonas salinisoli</name>
    <dbReference type="NCBI Taxonomy" id="2752307"/>
    <lineage>
        <taxon>Bacteria</taxon>
        <taxon>Pseudomonadati</taxon>
        <taxon>Pseudomonadota</taxon>
        <taxon>Gammaproteobacteria</taxon>
        <taxon>Lysobacterales</taxon>
        <taxon>Lysobacteraceae</taxon>
        <taxon>Luteimonas</taxon>
    </lineage>
</organism>
<feature type="region of interest" description="Disordered" evidence="1">
    <location>
        <begin position="26"/>
        <end position="124"/>
    </location>
</feature>
<name>A0A853JCH8_9GAMM</name>
<dbReference type="RefSeq" id="WP_180678241.1">
    <property type="nucleotide sequence ID" value="NZ_JACCKA010000054.1"/>
</dbReference>
<feature type="chain" id="PRO_5032735779" description="Lipoprotein" evidence="2">
    <location>
        <begin position="27"/>
        <end position="245"/>
    </location>
</feature>
<reference evidence="3 4" key="1">
    <citation type="submission" date="2020-07" db="EMBL/GenBank/DDBJ databases">
        <title>Luteimonas sp. SJ-92.</title>
        <authorList>
            <person name="Huang X.-X."/>
            <person name="Xu L."/>
            <person name="Sun J.-Q."/>
        </authorList>
    </citation>
    <scope>NUCLEOTIDE SEQUENCE [LARGE SCALE GENOMIC DNA]</scope>
    <source>
        <strain evidence="3 4">SJ-92</strain>
    </source>
</reference>
<dbReference type="Proteomes" id="UP000578091">
    <property type="component" value="Unassembled WGS sequence"/>
</dbReference>
<dbReference type="AlphaFoldDB" id="A0A853JCH8"/>
<evidence type="ECO:0000313" key="3">
    <source>
        <dbReference type="EMBL" id="NZA26454.1"/>
    </source>
</evidence>
<evidence type="ECO:0000313" key="4">
    <source>
        <dbReference type="Proteomes" id="UP000578091"/>
    </source>
</evidence>
<dbReference type="PROSITE" id="PS51257">
    <property type="entry name" value="PROKAR_LIPOPROTEIN"/>
    <property type="match status" value="1"/>
</dbReference>
<sequence>MRRIRPTIAIALIHALLLAACGGADRGTTDDQPTAAGQEPLPAPAGPAGAVTGMPEGAGPGAAVVGGPPPAPEIPPLYPADGDGGLPPLEDNPEAGLVGHDPTATPAPVSEAPGTEPAQGPEPGAAGAVAVIRDYYAALAARDYPRAYALWSDGGRSSGQTPEQFADAFASTAELAVQVGDAGPVEGAAGSRYVEIPVSVTARGGDGAAIRQVGAYTLRRAVVDGASAEQRAWRIASAQLRELQP</sequence>
<feature type="compositionally biased region" description="Low complexity" evidence="1">
    <location>
        <begin position="111"/>
        <end position="124"/>
    </location>
</feature>
<dbReference type="EMBL" id="JACCKA010000054">
    <property type="protein sequence ID" value="NZA26454.1"/>
    <property type="molecule type" value="Genomic_DNA"/>
</dbReference>
<comment type="caution">
    <text evidence="3">The sequence shown here is derived from an EMBL/GenBank/DDBJ whole genome shotgun (WGS) entry which is preliminary data.</text>
</comment>
<feature type="compositionally biased region" description="Low complexity" evidence="1">
    <location>
        <begin position="35"/>
        <end position="66"/>
    </location>
</feature>
<keyword evidence="4" id="KW-1185">Reference proteome</keyword>